<evidence type="ECO:0008006" key="4">
    <source>
        <dbReference type="Google" id="ProtNLM"/>
    </source>
</evidence>
<evidence type="ECO:0000313" key="3">
    <source>
        <dbReference type="Proteomes" id="UP000799779"/>
    </source>
</evidence>
<proteinExistence type="predicted"/>
<dbReference type="SUPFAM" id="SSF56112">
    <property type="entry name" value="Protein kinase-like (PK-like)"/>
    <property type="match status" value="1"/>
</dbReference>
<evidence type="ECO:0000256" key="1">
    <source>
        <dbReference type="SAM" id="MobiDB-lite"/>
    </source>
</evidence>
<dbReference type="AlphaFoldDB" id="A0A6A5X3S7"/>
<evidence type="ECO:0000313" key="2">
    <source>
        <dbReference type="EMBL" id="KAF2007585.1"/>
    </source>
</evidence>
<feature type="region of interest" description="Disordered" evidence="1">
    <location>
        <begin position="79"/>
        <end position="124"/>
    </location>
</feature>
<keyword evidence="3" id="KW-1185">Reference proteome</keyword>
<feature type="compositionally biased region" description="Basic and acidic residues" evidence="1">
    <location>
        <begin position="7"/>
        <end position="28"/>
    </location>
</feature>
<dbReference type="InterPro" id="IPR011009">
    <property type="entry name" value="Kinase-like_dom_sf"/>
</dbReference>
<sequence length="331" mass="36789">MINFGGTEDRWGSGREPHQRPNRVELTLRQHPVRPRSPLSVSPFSSNKIYRGIEVANVEDGPNAEEQPQGHAQELVIGSSFPDPQLCSGDDAENGDKKGEFEETSGESLHAPRSSSATITPNRELKPAHEALPDHCGWNDLKTLPSAEIENALKVISTLGHGSMGAVDEVRAPKPENWSFVRKRVLLPFSKRTQILEIVKEEASIIKGLAHAHIIHIIDTYRVSSRNARSRVTHSCAHLINIAILDNSTNMAPIDEALAALKSLNLGEKINFTQIAQEYSCDRSTLSRRWRGVQGTMAQKHENQRLLNDTQERELLSYIDVLTCQGLPPTR</sequence>
<organism evidence="2 3">
    <name type="scientific">Amniculicola lignicola CBS 123094</name>
    <dbReference type="NCBI Taxonomy" id="1392246"/>
    <lineage>
        <taxon>Eukaryota</taxon>
        <taxon>Fungi</taxon>
        <taxon>Dikarya</taxon>
        <taxon>Ascomycota</taxon>
        <taxon>Pezizomycotina</taxon>
        <taxon>Dothideomycetes</taxon>
        <taxon>Pleosporomycetidae</taxon>
        <taxon>Pleosporales</taxon>
        <taxon>Amniculicolaceae</taxon>
        <taxon>Amniculicola</taxon>
    </lineage>
</organism>
<protein>
    <recommendedName>
        <fullName evidence="4">Protein kinase domain-containing protein</fullName>
    </recommendedName>
</protein>
<name>A0A6A5X3S7_9PLEO</name>
<accession>A0A6A5X3S7</accession>
<feature type="region of interest" description="Disordered" evidence="1">
    <location>
        <begin position="1"/>
        <end position="44"/>
    </location>
</feature>
<dbReference type="Proteomes" id="UP000799779">
    <property type="component" value="Unassembled WGS sequence"/>
</dbReference>
<dbReference type="OrthoDB" id="3938460at2759"/>
<dbReference type="EMBL" id="ML977557">
    <property type="protein sequence ID" value="KAF2007585.1"/>
    <property type="molecule type" value="Genomic_DNA"/>
</dbReference>
<gene>
    <name evidence="2" type="ORF">P154DRAFT_517254</name>
</gene>
<dbReference type="Gene3D" id="3.30.200.20">
    <property type="entry name" value="Phosphorylase Kinase, domain 1"/>
    <property type="match status" value="1"/>
</dbReference>
<reference evidence="2" key="1">
    <citation type="journal article" date="2020" name="Stud. Mycol.">
        <title>101 Dothideomycetes genomes: a test case for predicting lifestyles and emergence of pathogens.</title>
        <authorList>
            <person name="Haridas S."/>
            <person name="Albert R."/>
            <person name="Binder M."/>
            <person name="Bloem J."/>
            <person name="Labutti K."/>
            <person name="Salamov A."/>
            <person name="Andreopoulos B."/>
            <person name="Baker S."/>
            <person name="Barry K."/>
            <person name="Bills G."/>
            <person name="Bluhm B."/>
            <person name="Cannon C."/>
            <person name="Castanera R."/>
            <person name="Culley D."/>
            <person name="Daum C."/>
            <person name="Ezra D."/>
            <person name="Gonzalez J."/>
            <person name="Henrissat B."/>
            <person name="Kuo A."/>
            <person name="Liang C."/>
            <person name="Lipzen A."/>
            <person name="Lutzoni F."/>
            <person name="Magnuson J."/>
            <person name="Mondo S."/>
            <person name="Nolan M."/>
            <person name="Ohm R."/>
            <person name="Pangilinan J."/>
            <person name="Park H.-J."/>
            <person name="Ramirez L."/>
            <person name="Alfaro M."/>
            <person name="Sun H."/>
            <person name="Tritt A."/>
            <person name="Yoshinaga Y."/>
            <person name="Zwiers L.-H."/>
            <person name="Turgeon B."/>
            <person name="Goodwin S."/>
            <person name="Spatafora J."/>
            <person name="Crous P."/>
            <person name="Grigoriev I."/>
        </authorList>
    </citation>
    <scope>NUCLEOTIDE SEQUENCE</scope>
    <source>
        <strain evidence="2">CBS 123094</strain>
    </source>
</reference>